<gene>
    <name evidence="1" type="ORF">QAD02_005840</name>
</gene>
<protein>
    <submittedName>
        <fullName evidence="1">Uncharacterized protein</fullName>
    </submittedName>
</protein>
<keyword evidence="2" id="KW-1185">Reference proteome</keyword>
<sequence length="155" mass="17000">MRGSRPRNLSKNPKVYSQDPTRENPDPLPQTPNYDDDLNLDPSWDLKLAPSKLSTASRPPSRSDICGLAMYKRKIALNNLPSALSSTSLSQVFEVLPALTRRNDRSAGLDQHSTVAPNQLTSAVCSQLLQLALAKAALKASEPRARSKLPRQRGN</sequence>
<evidence type="ECO:0000313" key="2">
    <source>
        <dbReference type="Proteomes" id="UP001239111"/>
    </source>
</evidence>
<proteinExistence type="predicted"/>
<dbReference type="Proteomes" id="UP001239111">
    <property type="component" value="Chromosome 3"/>
</dbReference>
<name>A0ACC2NUN5_9HYME</name>
<organism evidence="1 2">
    <name type="scientific">Eretmocerus hayati</name>
    <dbReference type="NCBI Taxonomy" id="131215"/>
    <lineage>
        <taxon>Eukaryota</taxon>
        <taxon>Metazoa</taxon>
        <taxon>Ecdysozoa</taxon>
        <taxon>Arthropoda</taxon>
        <taxon>Hexapoda</taxon>
        <taxon>Insecta</taxon>
        <taxon>Pterygota</taxon>
        <taxon>Neoptera</taxon>
        <taxon>Endopterygota</taxon>
        <taxon>Hymenoptera</taxon>
        <taxon>Apocrita</taxon>
        <taxon>Proctotrupomorpha</taxon>
        <taxon>Chalcidoidea</taxon>
        <taxon>Aphelinidae</taxon>
        <taxon>Aphelininae</taxon>
        <taxon>Eretmocerus</taxon>
    </lineage>
</organism>
<evidence type="ECO:0000313" key="1">
    <source>
        <dbReference type="EMBL" id="KAJ8674578.1"/>
    </source>
</evidence>
<dbReference type="EMBL" id="CM056743">
    <property type="protein sequence ID" value="KAJ8674578.1"/>
    <property type="molecule type" value="Genomic_DNA"/>
</dbReference>
<accession>A0ACC2NUN5</accession>
<reference evidence="1" key="1">
    <citation type="submission" date="2023-04" db="EMBL/GenBank/DDBJ databases">
        <title>A chromosome-level genome assembly of the parasitoid wasp Eretmocerus hayati.</title>
        <authorList>
            <person name="Zhong Y."/>
            <person name="Liu S."/>
            <person name="Liu Y."/>
        </authorList>
    </citation>
    <scope>NUCLEOTIDE SEQUENCE</scope>
    <source>
        <strain evidence="1">ZJU_SS_LIU_2023</strain>
    </source>
</reference>
<comment type="caution">
    <text evidence="1">The sequence shown here is derived from an EMBL/GenBank/DDBJ whole genome shotgun (WGS) entry which is preliminary data.</text>
</comment>